<accession>A0A437K5Q1</accession>
<dbReference type="EMBL" id="RZTZ01000013">
    <property type="protein sequence ID" value="RVT58272.1"/>
    <property type="molecule type" value="Genomic_DNA"/>
</dbReference>
<keyword evidence="3" id="KW-1185">Reference proteome</keyword>
<dbReference type="AlphaFoldDB" id="A0A437K5Q1"/>
<dbReference type="SUPFAM" id="SSF57997">
    <property type="entry name" value="Tropomyosin"/>
    <property type="match status" value="1"/>
</dbReference>
<feature type="coiled-coil region" evidence="1">
    <location>
        <begin position="41"/>
        <end position="82"/>
    </location>
</feature>
<evidence type="ECO:0000256" key="1">
    <source>
        <dbReference type="SAM" id="Coils"/>
    </source>
</evidence>
<comment type="caution">
    <text evidence="2">The sequence shown here is derived from an EMBL/GenBank/DDBJ whole genome shotgun (WGS) entry which is preliminary data.</text>
</comment>
<name>A0A437K5Q1_9BACI</name>
<gene>
    <name evidence="2" type="ORF">EM808_22410</name>
</gene>
<sequence>MYPYVNYSYPQVSYDYNYQQGYYDDPNRQMQLSQLFNMPQWKQWERRINQLERENNQQQRDIDQLERSLQRVNQRLNALEKR</sequence>
<evidence type="ECO:0000313" key="2">
    <source>
        <dbReference type="EMBL" id="RVT58272.1"/>
    </source>
</evidence>
<evidence type="ECO:0000313" key="3">
    <source>
        <dbReference type="Proteomes" id="UP000288024"/>
    </source>
</evidence>
<reference evidence="2 3" key="1">
    <citation type="submission" date="2019-01" db="EMBL/GenBank/DDBJ databases">
        <title>Bacillus sp. M5HDSG1-1, whole genome shotgun sequence.</title>
        <authorList>
            <person name="Tuo L."/>
        </authorList>
    </citation>
    <scope>NUCLEOTIDE SEQUENCE [LARGE SCALE GENOMIC DNA]</scope>
    <source>
        <strain evidence="2 3">M5HDSG1-1</strain>
    </source>
</reference>
<proteinExistence type="predicted"/>
<organism evidence="2 3">
    <name type="scientific">Niallia taxi</name>
    <dbReference type="NCBI Taxonomy" id="2499688"/>
    <lineage>
        <taxon>Bacteria</taxon>
        <taxon>Bacillati</taxon>
        <taxon>Bacillota</taxon>
        <taxon>Bacilli</taxon>
        <taxon>Bacillales</taxon>
        <taxon>Bacillaceae</taxon>
        <taxon>Niallia</taxon>
    </lineage>
</organism>
<keyword evidence="1" id="KW-0175">Coiled coil</keyword>
<dbReference type="RefSeq" id="WP_127740972.1">
    <property type="nucleotide sequence ID" value="NZ_RZTZ01000013.1"/>
</dbReference>
<dbReference type="Proteomes" id="UP000288024">
    <property type="component" value="Unassembled WGS sequence"/>
</dbReference>
<protein>
    <submittedName>
        <fullName evidence="2">Uncharacterized protein</fullName>
    </submittedName>
</protein>